<evidence type="ECO:0000313" key="2">
    <source>
        <dbReference type="Proteomes" id="UP001634393"/>
    </source>
</evidence>
<proteinExistence type="predicted"/>
<dbReference type="AlphaFoldDB" id="A0ABD3SMV3"/>
<evidence type="ECO:0000313" key="1">
    <source>
        <dbReference type="EMBL" id="KAL3825700.1"/>
    </source>
</evidence>
<keyword evidence="2" id="KW-1185">Reference proteome</keyword>
<accession>A0ABD3SMV3</accession>
<reference evidence="1 2" key="1">
    <citation type="submission" date="2024-12" db="EMBL/GenBank/DDBJ databases">
        <title>The unique morphological basis and parallel evolutionary history of personate flowers in Penstemon.</title>
        <authorList>
            <person name="Depatie T.H."/>
            <person name="Wessinger C.A."/>
        </authorList>
    </citation>
    <scope>NUCLEOTIDE SEQUENCE [LARGE SCALE GENOMIC DNA]</scope>
    <source>
        <strain evidence="1">WTNN_2</strain>
        <tissue evidence="1">Leaf</tissue>
    </source>
</reference>
<organism evidence="1 2">
    <name type="scientific">Penstemon smallii</name>
    <dbReference type="NCBI Taxonomy" id="265156"/>
    <lineage>
        <taxon>Eukaryota</taxon>
        <taxon>Viridiplantae</taxon>
        <taxon>Streptophyta</taxon>
        <taxon>Embryophyta</taxon>
        <taxon>Tracheophyta</taxon>
        <taxon>Spermatophyta</taxon>
        <taxon>Magnoliopsida</taxon>
        <taxon>eudicotyledons</taxon>
        <taxon>Gunneridae</taxon>
        <taxon>Pentapetalae</taxon>
        <taxon>asterids</taxon>
        <taxon>lamiids</taxon>
        <taxon>Lamiales</taxon>
        <taxon>Plantaginaceae</taxon>
        <taxon>Cheloneae</taxon>
        <taxon>Penstemon</taxon>
    </lineage>
</organism>
<dbReference type="Proteomes" id="UP001634393">
    <property type="component" value="Unassembled WGS sequence"/>
</dbReference>
<comment type="caution">
    <text evidence="1">The sequence shown here is derived from an EMBL/GenBank/DDBJ whole genome shotgun (WGS) entry which is preliminary data.</text>
</comment>
<protein>
    <submittedName>
        <fullName evidence="1">Uncharacterized protein</fullName>
    </submittedName>
</protein>
<gene>
    <name evidence="1" type="ORF">ACJIZ3_021729</name>
</gene>
<dbReference type="EMBL" id="JBJXBP010000006">
    <property type="protein sequence ID" value="KAL3825700.1"/>
    <property type="molecule type" value="Genomic_DNA"/>
</dbReference>
<sequence length="195" mass="21823">MEDDFGAENLEDGELWLPSDFFSTDEVHEVSTNFNYSTFSNAKPYCMNQFSNSSSPFLERHYPHHYSEPLPALQRFKPADRVGYAGDGVHDFCGGGTGISLTGCSPIHRYQRLNPVQNFMGERAWSLQNQQQENRFALNRVLPGLGTGGYGGTGVFLPRVSSNSISTANVGINHNYYCFRKGQGTIIMRHGNEIR</sequence>
<name>A0ABD3SMV3_9LAMI</name>